<feature type="chain" id="PRO_5045286473" description="Esterase" evidence="1">
    <location>
        <begin position="23"/>
        <end position="404"/>
    </location>
</feature>
<dbReference type="PROSITE" id="PS51257">
    <property type="entry name" value="PROKAR_LIPOPROTEIN"/>
    <property type="match status" value="1"/>
</dbReference>
<dbReference type="Pfam" id="PF00756">
    <property type="entry name" value="Esterase"/>
    <property type="match status" value="1"/>
</dbReference>
<dbReference type="SUPFAM" id="SSF53474">
    <property type="entry name" value="alpha/beta-Hydrolases"/>
    <property type="match status" value="1"/>
</dbReference>
<dbReference type="Gene3D" id="3.40.50.1820">
    <property type="entry name" value="alpha/beta hydrolase"/>
    <property type="match status" value="1"/>
</dbReference>
<dbReference type="EMBL" id="JAJTWT010000001">
    <property type="protein sequence ID" value="MCE4536389.1"/>
    <property type="molecule type" value="Genomic_DNA"/>
</dbReference>
<dbReference type="PANTHER" id="PTHR48098">
    <property type="entry name" value="ENTEROCHELIN ESTERASE-RELATED"/>
    <property type="match status" value="1"/>
</dbReference>
<keyword evidence="3" id="KW-1185">Reference proteome</keyword>
<dbReference type="Proteomes" id="UP001201463">
    <property type="component" value="Unassembled WGS sequence"/>
</dbReference>
<sequence>MRHLTAGLLAALLACAAPVTRADTRLHFDIDLGAEIAAGRFDPARDRLGLRGAAAPLSWDRPRLASPGAAPGHYTLDLTLPDDATGGQPLAYKFRIERGAGQDGSDGWEPGRNHAVLLGGGDVRVAREFGAPAGEVPVSRTGRIERLGLVASTHVQAREVQVWLPPGYEADGEQRYPVLYLHDGQNVFDAQAAGAEWQVDEAAQRGVASGRLRPFIVVAVSSTGSRTLDYTPSAMTVPAERLGRGAPAREGGGIAAYGRFLAEELKPLVDARFRTRPGPADTAVGGSSFGGLASLWLALHRPETFGAALVVSPSVWWDDGVALRDVAAAPRPLPRLWVDMGGQEGRQAVRLARELVEQLRRRGWADDAQRFVEDPRGSHDEASWARRVPAMLDFLYGRQAGDAQ</sequence>
<evidence type="ECO:0000313" key="3">
    <source>
        <dbReference type="Proteomes" id="UP001201463"/>
    </source>
</evidence>
<feature type="signal peptide" evidence="1">
    <location>
        <begin position="1"/>
        <end position="22"/>
    </location>
</feature>
<evidence type="ECO:0008006" key="4">
    <source>
        <dbReference type="Google" id="ProtNLM"/>
    </source>
</evidence>
<dbReference type="InterPro" id="IPR029058">
    <property type="entry name" value="AB_hydrolase_fold"/>
</dbReference>
<dbReference type="InterPro" id="IPR000801">
    <property type="entry name" value="Esterase-like"/>
</dbReference>
<reference evidence="2 3" key="1">
    <citation type="submission" date="2021-12" db="EMBL/GenBank/DDBJ databases">
        <title>Genome seq of p7.</title>
        <authorList>
            <person name="Seo T."/>
        </authorList>
    </citation>
    <scope>NUCLEOTIDE SEQUENCE [LARGE SCALE GENOMIC DNA]</scope>
    <source>
        <strain evidence="2 3">P7</strain>
    </source>
</reference>
<evidence type="ECO:0000313" key="2">
    <source>
        <dbReference type="EMBL" id="MCE4536389.1"/>
    </source>
</evidence>
<evidence type="ECO:0000256" key="1">
    <source>
        <dbReference type="SAM" id="SignalP"/>
    </source>
</evidence>
<comment type="caution">
    <text evidence="2">The sequence shown here is derived from an EMBL/GenBank/DDBJ whole genome shotgun (WGS) entry which is preliminary data.</text>
</comment>
<dbReference type="InterPro" id="IPR050583">
    <property type="entry name" value="Mycobacterial_A85_antigen"/>
</dbReference>
<protein>
    <recommendedName>
        <fullName evidence="4">Esterase</fullName>
    </recommendedName>
</protein>
<name>A0ABS8X783_9BURK</name>
<keyword evidence="1" id="KW-0732">Signal</keyword>
<dbReference type="PANTHER" id="PTHR48098:SF6">
    <property type="entry name" value="FERRI-BACILLIBACTIN ESTERASE BESA"/>
    <property type="match status" value="1"/>
</dbReference>
<dbReference type="RefSeq" id="WP_233389616.1">
    <property type="nucleotide sequence ID" value="NZ_JAJTWT010000001.1"/>
</dbReference>
<organism evidence="2 3">
    <name type="scientific">Pelomonas caseinilytica</name>
    <dbReference type="NCBI Taxonomy" id="2906763"/>
    <lineage>
        <taxon>Bacteria</taxon>
        <taxon>Pseudomonadati</taxon>
        <taxon>Pseudomonadota</taxon>
        <taxon>Betaproteobacteria</taxon>
        <taxon>Burkholderiales</taxon>
        <taxon>Sphaerotilaceae</taxon>
        <taxon>Roseateles</taxon>
    </lineage>
</organism>
<gene>
    <name evidence="2" type="ORF">LXT12_03855</name>
</gene>
<proteinExistence type="predicted"/>
<accession>A0ABS8X783</accession>